<feature type="transmembrane region" description="Helical" evidence="1">
    <location>
        <begin position="76"/>
        <end position="94"/>
    </location>
</feature>
<evidence type="ECO:0000256" key="1">
    <source>
        <dbReference type="SAM" id="Phobius"/>
    </source>
</evidence>
<protein>
    <submittedName>
        <fullName evidence="2">Transmembrane protein 270</fullName>
    </submittedName>
</protein>
<dbReference type="PANTHER" id="PTHR37369">
    <property type="entry name" value="TRANSMEMBRANE PROTEIN 270"/>
    <property type="match status" value="1"/>
</dbReference>
<evidence type="ECO:0000313" key="3">
    <source>
        <dbReference type="Proteomes" id="UP000694417"/>
    </source>
</evidence>
<dbReference type="Pfam" id="PF15164">
    <property type="entry name" value="WBS28"/>
    <property type="match status" value="1"/>
</dbReference>
<gene>
    <name evidence="2" type="primary">TMEM270</name>
</gene>
<feature type="transmembrane region" description="Helical" evidence="1">
    <location>
        <begin position="132"/>
        <end position="155"/>
    </location>
</feature>
<keyword evidence="3" id="KW-1185">Reference proteome</keyword>
<reference evidence="2" key="1">
    <citation type="submission" date="2025-08" db="UniProtKB">
        <authorList>
            <consortium name="Ensembl"/>
        </authorList>
    </citation>
    <scope>IDENTIFICATION</scope>
</reference>
<evidence type="ECO:0000313" key="2">
    <source>
        <dbReference type="Ensembl" id="ENSUPAP00010000548.1"/>
    </source>
</evidence>
<dbReference type="AlphaFoldDB" id="A0A8D2GGA5"/>
<reference evidence="2" key="2">
    <citation type="submission" date="2025-09" db="UniProtKB">
        <authorList>
            <consortium name="Ensembl"/>
        </authorList>
    </citation>
    <scope>IDENTIFICATION</scope>
</reference>
<dbReference type="PANTHER" id="PTHR37369:SF1">
    <property type="entry name" value="TRANSMEMBRANE PROTEIN 270"/>
    <property type="match status" value="1"/>
</dbReference>
<dbReference type="Ensembl" id="ENSUPAT00010000618.1">
    <property type="protein sequence ID" value="ENSUPAP00010000548.1"/>
    <property type="gene ID" value="ENSUPAG00010000473.1"/>
</dbReference>
<dbReference type="InterPro" id="IPR029166">
    <property type="entry name" value="WBS28"/>
</dbReference>
<proteinExistence type="predicted"/>
<accession>A0A8D2GGA5</accession>
<keyword evidence="1" id="KW-0812">Transmembrane</keyword>
<dbReference type="Proteomes" id="UP000694417">
    <property type="component" value="Unplaced"/>
</dbReference>
<keyword evidence="1" id="KW-0472">Membrane</keyword>
<sequence length="197" mass="21800">MEAVPPVRSSLLGILMQVVRLSVLLVQNRVHLYSFLLLKISLFRHWVSGLAQEAQGSCSPQAHPPTGFASCPLVRALRAGLALLWVPMWLLLWGPRLVCEAVLDSARTLGLTLQRLGAGTWLGLSVDTWGQLFLSCLHSLMLAALLLLLLTWRLFQKAHRFSLGWLPSQDGAGSQPVHLGPPACLPRLSWRTVRCWS</sequence>
<name>A0A8D2GGA5_UROPR</name>
<organism evidence="2 3">
    <name type="scientific">Urocitellus parryii</name>
    <name type="common">Arctic ground squirrel</name>
    <name type="synonym">Spermophilus parryii</name>
    <dbReference type="NCBI Taxonomy" id="9999"/>
    <lineage>
        <taxon>Eukaryota</taxon>
        <taxon>Metazoa</taxon>
        <taxon>Chordata</taxon>
        <taxon>Craniata</taxon>
        <taxon>Vertebrata</taxon>
        <taxon>Euteleostomi</taxon>
        <taxon>Mammalia</taxon>
        <taxon>Eutheria</taxon>
        <taxon>Euarchontoglires</taxon>
        <taxon>Glires</taxon>
        <taxon>Rodentia</taxon>
        <taxon>Sciuromorpha</taxon>
        <taxon>Sciuridae</taxon>
        <taxon>Xerinae</taxon>
        <taxon>Marmotini</taxon>
        <taxon>Urocitellus</taxon>
    </lineage>
</organism>
<dbReference type="GeneTree" id="ENSGT00390000009243"/>
<keyword evidence="1" id="KW-1133">Transmembrane helix</keyword>